<name>A0A3A3FF83_9BURK</name>
<evidence type="ECO:0000256" key="1">
    <source>
        <dbReference type="SAM" id="MobiDB-lite"/>
    </source>
</evidence>
<dbReference type="Pfam" id="PF06475">
    <property type="entry name" value="Glycolipid_bind"/>
    <property type="match status" value="1"/>
</dbReference>
<dbReference type="InterPro" id="IPR009467">
    <property type="entry name" value="Glycolipid-bd_prot_put"/>
</dbReference>
<feature type="region of interest" description="Disordered" evidence="1">
    <location>
        <begin position="1"/>
        <end position="28"/>
    </location>
</feature>
<dbReference type="SUPFAM" id="SSF159275">
    <property type="entry name" value="PA1994-like"/>
    <property type="match status" value="1"/>
</dbReference>
<accession>A0A3A3FF83</accession>
<sequence>MPHQHGSRGLDRRTNAANEPRRHYDSGGDMKPAGSFFWRKLDGPGHDSCRLFRLPNGWRLAGAAVFHEDNRPCHFQYEVVVDTAWRTRRAAVSGYLGNKEIRLKIAAAAAVRNRQWRVGDDIQKNLTGCVDVDLGFTPSTNLIVLNRLALAVGEYADAPAAYLKFPGMRFVTLPQTYHRIGATEYAYEAPTVGYAGTLQVLPSGAVAHYPKLFELYQSRPVT</sequence>
<organism evidence="2 3">
    <name type="scientific">Noviherbaspirillum saxi</name>
    <dbReference type="NCBI Taxonomy" id="2320863"/>
    <lineage>
        <taxon>Bacteria</taxon>
        <taxon>Pseudomonadati</taxon>
        <taxon>Pseudomonadota</taxon>
        <taxon>Betaproteobacteria</taxon>
        <taxon>Burkholderiales</taxon>
        <taxon>Oxalobacteraceae</taxon>
        <taxon>Noviherbaspirillum</taxon>
    </lineage>
</organism>
<keyword evidence="3" id="KW-1185">Reference proteome</keyword>
<dbReference type="EMBL" id="QYUO01000003">
    <property type="protein sequence ID" value="RJF92006.1"/>
    <property type="molecule type" value="Genomic_DNA"/>
</dbReference>
<feature type="compositionally biased region" description="Basic and acidic residues" evidence="1">
    <location>
        <begin position="8"/>
        <end position="28"/>
    </location>
</feature>
<evidence type="ECO:0000313" key="3">
    <source>
        <dbReference type="Proteomes" id="UP000265955"/>
    </source>
</evidence>
<reference evidence="3" key="1">
    <citation type="submission" date="2018-09" db="EMBL/GenBank/DDBJ databases">
        <authorList>
            <person name="Zhu H."/>
        </authorList>
    </citation>
    <scope>NUCLEOTIDE SEQUENCE [LARGE SCALE GENOMIC DNA]</scope>
    <source>
        <strain evidence="3">K1R23-30</strain>
    </source>
</reference>
<comment type="caution">
    <text evidence="2">The sequence shown here is derived from an EMBL/GenBank/DDBJ whole genome shotgun (WGS) entry which is preliminary data.</text>
</comment>
<proteinExistence type="predicted"/>
<protein>
    <submittedName>
        <fullName evidence="2">Uncharacterized protein</fullName>
    </submittedName>
</protein>
<gene>
    <name evidence="2" type="ORF">D3871_25430</name>
</gene>
<dbReference type="Proteomes" id="UP000265955">
    <property type="component" value="Unassembled WGS sequence"/>
</dbReference>
<evidence type="ECO:0000313" key="2">
    <source>
        <dbReference type="EMBL" id="RJF92006.1"/>
    </source>
</evidence>
<dbReference type="AlphaFoldDB" id="A0A3A3FF83"/>